<dbReference type="PANTHER" id="PTHR46889:SF4">
    <property type="entry name" value="TRANSPOSASE INSO FOR INSERTION SEQUENCE ELEMENT IS911B-RELATED"/>
    <property type="match status" value="1"/>
</dbReference>
<feature type="compositionally biased region" description="Basic and acidic residues" evidence="1">
    <location>
        <begin position="95"/>
        <end position="112"/>
    </location>
</feature>
<gene>
    <name evidence="3" type="ORF">POF50_005445</name>
</gene>
<feature type="region of interest" description="Disordered" evidence="1">
    <location>
        <begin position="72"/>
        <end position="112"/>
    </location>
</feature>
<dbReference type="InterPro" id="IPR050900">
    <property type="entry name" value="Transposase_IS3/IS150/IS904"/>
</dbReference>
<sequence length="143" mass="15999">MGKKQPRRRRSFTMEFQAESVELCRRGDHSVGQGAKDLRSDRSRGTYGVPLVHAALRRAGAACGRRRVARLTRSAGPTGRHRGWRHLTTVPDPRASTRPDRTVRNVRPDPDGLDARRCGDITYVPTDEGQLYLTTVVDIAPVR</sequence>
<protein>
    <submittedName>
        <fullName evidence="3">IS3 family transposase</fullName>
    </submittedName>
</protein>
<reference evidence="3" key="1">
    <citation type="submission" date="2023-05" db="EMBL/GenBank/DDBJ databases">
        <title>Streptantibioticus silvisoli sp. nov., acidotolerant actinomycetes 1 from pine litter.</title>
        <authorList>
            <person name="Swiecimska M."/>
            <person name="Golinska P."/>
            <person name="Sangal V."/>
            <person name="Wachnowicz B."/>
            <person name="Goodfellow M."/>
        </authorList>
    </citation>
    <scope>NUCLEOTIDE SEQUENCE</scope>
    <source>
        <strain evidence="3">SL13</strain>
    </source>
</reference>
<proteinExistence type="predicted"/>
<organism evidence="3">
    <name type="scientific">Streptantibioticus silvisoli</name>
    <dbReference type="NCBI Taxonomy" id="2705255"/>
    <lineage>
        <taxon>Bacteria</taxon>
        <taxon>Bacillati</taxon>
        <taxon>Actinomycetota</taxon>
        <taxon>Actinomycetes</taxon>
        <taxon>Kitasatosporales</taxon>
        <taxon>Streptomycetaceae</taxon>
        <taxon>Streptantibioticus</taxon>
    </lineage>
</organism>
<dbReference type="EMBL" id="JABXJJ020000005">
    <property type="protein sequence ID" value="MDI5968793.1"/>
    <property type="molecule type" value="Genomic_DNA"/>
</dbReference>
<dbReference type="PANTHER" id="PTHR46889">
    <property type="entry name" value="TRANSPOSASE INSF FOR INSERTION SEQUENCE IS3B-RELATED"/>
    <property type="match status" value="1"/>
</dbReference>
<name>A0AA90GVE0_9ACTN</name>
<accession>A0AA90GVE0</accession>
<dbReference type="RefSeq" id="WP_282698526.1">
    <property type="nucleotide sequence ID" value="NZ_JABXJJ020000005.1"/>
</dbReference>
<evidence type="ECO:0000256" key="1">
    <source>
        <dbReference type="SAM" id="MobiDB-lite"/>
    </source>
</evidence>
<comment type="caution">
    <text evidence="3">The sequence shown here is derived from an EMBL/GenBank/DDBJ whole genome shotgun (WGS) entry which is preliminary data.</text>
</comment>
<evidence type="ECO:0000259" key="2">
    <source>
        <dbReference type="Pfam" id="PF13276"/>
    </source>
</evidence>
<dbReference type="Pfam" id="PF13276">
    <property type="entry name" value="HTH_21"/>
    <property type="match status" value="1"/>
</dbReference>
<feature type="domain" description="HTH-like" evidence="2">
    <location>
        <begin position="41"/>
        <end position="82"/>
    </location>
</feature>
<evidence type="ECO:0000313" key="3">
    <source>
        <dbReference type="EMBL" id="MDI5968793.1"/>
    </source>
</evidence>
<dbReference type="AlphaFoldDB" id="A0AA90GVE0"/>
<dbReference type="InterPro" id="IPR025948">
    <property type="entry name" value="HTH-like_dom"/>
</dbReference>